<evidence type="ECO:0000313" key="2">
    <source>
        <dbReference type="EMBL" id="AAK79033.1"/>
    </source>
</evidence>
<dbReference type="PATRIC" id="fig|272562.8.peg.1266"/>
<keyword evidence="1" id="KW-0472">Membrane</keyword>
<keyword evidence="1" id="KW-0812">Transmembrane</keyword>
<feature type="transmembrane region" description="Helical" evidence="1">
    <location>
        <begin position="276"/>
        <end position="294"/>
    </location>
</feature>
<dbReference type="Gene3D" id="2.180.10.10">
    <property type="entry name" value="RHS repeat-associated core"/>
    <property type="match status" value="1"/>
</dbReference>
<dbReference type="InterPro" id="IPR050708">
    <property type="entry name" value="T6SS_VgrG/RHS"/>
</dbReference>
<dbReference type="eggNOG" id="COG3209">
    <property type="taxonomic scope" value="Bacteria"/>
</dbReference>
<dbReference type="InterPro" id="IPR022385">
    <property type="entry name" value="Rhs_assc_core"/>
</dbReference>
<dbReference type="OrthoDB" id="1899157at2"/>
<name>Q97K62_CLOAB</name>
<keyword evidence="1" id="KW-1133">Transmembrane helix</keyword>
<sequence>MNLNGTEYYYIKNAQDDIIGLIDKAGTQVTSYTYDTYGKVISIDGSLKDTAHKINPYRYREYRYDSETGLYYLQSRYYNAEWGRFVNADVITAVTGDILSTNMYAYCKNNFINMSDVNGDFSMANIGAMIGTMIGTMMVDGIRSMMSSITGKINKAIDKHPYKTTVIQSTVDVTAGYKYNKIRTSRVFKTVRPVELTVYEELPFNKVLKFMGNKVGMLSAGLTVRSLILDYERNSGQKVVTAMLIDIGGFAATYYAGDLIGRATTPLIEVNPPAGIAATVVLVGASSVGIGIFTSKAKEYFSVN</sequence>
<dbReference type="Proteomes" id="UP000000814">
    <property type="component" value="Chromosome"/>
</dbReference>
<dbReference type="PIR" id="F97030">
    <property type="entry name" value="F97030"/>
</dbReference>
<dbReference type="HOGENOM" id="CLU_914307_0_0_9"/>
<dbReference type="PANTHER" id="PTHR32305:SF15">
    <property type="entry name" value="PROTEIN RHSA-RELATED"/>
    <property type="match status" value="1"/>
</dbReference>
<dbReference type="SMR" id="Q97K62"/>
<dbReference type="KEGG" id="cac:CA_C1057"/>
<proteinExistence type="predicted"/>
<protein>
    <submittedName>
        <fullName evidence="2">Uncharcterized protein, shares conserved domain among different RHS family proteins and WAPA of B.subtilis</fullName>
    </submittedName>
</protein>
<dbReference type="STRING" id="272562.CA_C1057"/>
<evidence type="ECO:0000256" key="1">
    <source>
        <dbReference type="SAM" id="Phobius"/>
    </source>
</evidence>
<dbReference type="PANTHER" id="PTHR32305">
    <property type="match status" value="1"/>
</dbReference>
<feature type="transmembrane region" description="Helical" evidence="1">
    <location>
        <begin position="239"/>
        <end position="256"/>
    </location>
</feature>
<gene>
    <name evidence="2" type="ordered locus">CA_C1057</name>
</gene>
<dbReference type="AlphaFoldDB" id="Q97K62"/>
<dbReference type="EMBL" id="AE001437">
    <property type="protein sequence ID" value="AAK79033.1"/>
    <property type="molecule type" value="Genomic_DNA"/>
</dbReference>
<dbReference type="NCBIfam" id="TIGR03696">
    <property type="entry name" value="Rhs_assc_core"/>
    <property type="match status" value="1"/>
</dbReference>
<evidence type="ECO:0000313" key="3">
    <source>
        <dbReference type="Proteomes" id="UP000000814"/>
    </source>
</evidence>
<keyword evidence="3" id="KW-1185">Reference proteome</keyword>
<accession>Q97K62</accession>
<reference evidence="2 3" key="1">
    <citation type="journal article" date="2001" name="J. Bacteriol.">
        <title>Genome sequence and comparative analysis of the solvent-producing bacterium Clostridium acetobutylicum.</title>
        <authorList>
            <person name="Nolling J."/>
            <person name="Breton G."/>
            <person name="Omelchenko M.V."/>
            <person name="Makarova K.S."/>
            <person name="Zeng Q."/>
            <person name="Gibson R."/>
            <person name="Lee H.M."/>
            <person name="Dubois J."/>
            <person name="Qiu D."/>
            <person name="Hitti J."/>
            <person name="Wolf Y.I."/>
            <person name="Tatusov R.L."/>
            <person name="Sabathe F."/>
            <person name="Doucette-Stamm L."/>
            <person name="Soucaille P."/>
            <person name="Daly M.J."/>
            <person name="Bennett G.N."/>
            <person name="Koonin E.V."/>
            <person name="Smith D.R."/>
        </authorList>
    </citation>
    <scope>NUCLEOTIDE SEQUENCE [LARGE SCALE GENOMIC DNA]</scope>
    <source>
        <strain evidence="3">ATCC 824 / DSM 792 / JCM 1419 / LMG 5710 / VKM B-1787</strain>
    </source>
</reference>
<organism evidence="2 3">
    <name type="scientific">Clostridium acetobutylicum (strain ATCC 824 / DSM 792 / JCM 1419 / IAM 19013 / LMG 5710 / NBRC 13948 / NRRL B-527 / VKM B-1787 / 2291 / W)</name>
    <dbReference type="NCBI Taxonomy" id="272562"/>
    <lineage>
        <taxon>Bacteria</taxon>
        <taxon>Bacillati</taxon>
        <taxon>Bacillota</taxon>
        <taxon>Clostridia</taxon>
        <taxon>Eubacteriales</taxon>
        <taxon>Clostridiaceae</taxon>
        <taxon>Clostridium</taxon>
    </lineage>
</organism>